<evidence type="ECO:0000313" key="9">
    <source>
        <dbReference type="Proteomes" id="UP000887568"/>
    </source>
</evidence>
<dbReference type="PANTHER" id="PTHR19444:SF13">
    <property type="entry name" value="PROTEIN UNC-93 HOMOLOG A"/>
    <property type="match status" value="1"/>
</dbReference>
<evidence type="ECO:0000256" key="3">
    <source>
        <dbReference type="ARBA" id="ARBA00022692"/>
    </source>
</evidence>
<evidence type="ECO:0000256" key="5">
    <source>
        <dbReference type="ARBA" id="ARBA00023136"/>
    </source>
</evidence>
<dbReference type="Proteomes" id="UP000887568">
    <property type="component" value="Unplaced"/>
</dbReference>
<feature type="transmembrane region" description="Helical" evidence="7">
    <location>
        <begin position="144"/>
        <end position="167"/>
    </location>
</feature>
<keyword evidence="5 7" id="KW-0472">Membrane</keyword>
<dbReference type="InterPro" id="IPR051951">
    <property type="entry name" value="UNC-93_regulatory"/>
</dbReference>
<feature type="transmembrane region" description="Helical" evidence="7">
    <location>
        <begin position="298"/>
        <end position="318"/>
    </location>
</feature>
<keyword evidence="3 7" id="KW-0812">Transmembrane</keyword>
<comment type="subcellular location">
    <subcellularLocation>
        <location evidence="1">Membrane</location>
        <topology evidence="1">Multi-pass membrane protein</topology>
    </subcellularLocation>
</comment>
<keyword evidence="9" id="KW-1185">Reference proteome</keyword>
<feature type="region of interest" description="Disordered" evidence="6">
    <location>
        <begin position="1"/>
        <end position="36"/>
    </location>
</feature>
<feature type="transmembrane region" description="Helical" evidence="7">
    <location>
        <begin position="403"/>
        <end position="429"/>
    </location>
</feature>
<dbReference type="PANTHER" id="PTHR19444">
    <property type="entry name" value="UNC-93 RELATED"/>
    <property type="match status" value="1"/>
</dbReference>
<dbReference type="SUPFAM" id="SSF103473">
    <property type="entry name" value="MFS general substrate transporter"/>
    <property type="match status" value="1"/>
</dbReference>
<feature type="transmembrane region" description="Helical" evidence="7">
    <location>
        <begin position="371"/>
        <end position="391"/>
    </location>
</feature>
<comment type="similarity">
    <text evidence="2">Belongs to the unc-93 family.</text>
</comment>
<feature type="transmembrane region" description="Helical" evidence="7">
    <location>
        <begin position="465"/>
        <end position="482"/>
    </location>
</feature>
<feature type="transmembrane region" description="Helical" evidence="7">
    <location>
        <begin position="258"/>
        <end position="277"/>
    </location>
</feature>
<dbReference type="InterPro" id="IPR036259">
    <property type="entry name" value="MFS_trans_sf"/>
</dbReference>
<dbReference type="GO" id="GO:0016020">
    <property type="term" value="C:membrane"/>
    <property type="evidence" value="ECO:0007669"/>
    <property type="project" value="UniProtKB-SubCell"/>
</dbReference>
<feature type="transmembrane region" description="Helical" evidence="7">
    <location>
        <begin position="441"/>
        <end position="459"/>
    </location>
</feature>
<dbReference type="AlphaFoldDB" id="A0A914ACA7"/>
<feature type="transmembrane region" description="Helical" evidence="7">
    <location>
        <begin position="62"/>
        <end position="79"/>
    </location>
</feature>
<evidence type="ECO:0000256" key="2">
    <source>
        <dbReference type="ARBA" id="ARBA00009172"/>
    </source>
</evidence>
<name>A0A914ACA7_PATMI</name>
<accession>A0A914ACA7</accession>
<evidence type="ECO:0000256" key="1">
    <source>
        <dbReference type="ARBA" id="ARBA00004141"/>
    </source>
</evidence>
<dbReference type="OMA" id="YFLCVQT"/>
<evidence type="ECO:0000256" key="6">
    <source>
        <dbReference type="SAM" id="MobiDB-lite"/>
    </source>
</evidence>
<evidence type="ECO:0008006" key="10">
    <source>
        <dbReference type="Google" id="ProtNLM"/>
    </source>
</evidence>
<evidence type="ECO:0000256" key="7">
    <source>
        <dbReference type="SAM" id="Phobius"/>
    </source>
</evidence>
<dbReference type="EnsemblMetazoa" id="XM_038205627.1">
    <property type="protein sequence ID" value="XP_038061555.1"/>
    <property type="gene ID" value="LOC119732199"/>
</dbReference>
<feature type="transmembrane region" description="Helical" evidence="7">
    <location>
        <begin position="91"/>
        <end position="113"/>
    </location>
</feature>
<dbReference type="RefSeq" id="XP_038061555.1">
    <property type="nucleotide sequence ID" value="XM_038205627.1"/>
</dbReference>
<dbReference type="Gene3D" id="1.20.1250.20">
    <property type="entry name" value="MFS general substrate transporter like domains"/>
    <property type="match status" value="1"/>
</dbReference>
<dbReference type="InterPro" id="IPR010291">
    <property type="entry name" value="Ion_channel_UNC-93"/>
</dbReference>
<evidence type="ECO:0000256" key="4">
    <source>
        <dbReference type="ARBA" id="ARBA00022989"/>
    </source>
</evidence>
<feature type="transmembrane region" description="Helical" evidence="7">
    <location>
        <begin position="188"/>
        <end position="212"/>
    </location>
</feature>
<dbReference type="GeneID" id="119732199"/>
<reference evidence="8" key="1">
    <citation type="submission" date="2022-11" db="UniProtKB">
        <authorList>
            <consortium name="EnsemblMetazoa"/>
        </authorList>
    </citation>
    <scope>IDENTIFICATION</scope>
</reference>
<dbReference type="OrthoDB" id="78663at2759"/>
<sequence length="492" mass="53280">MKSEGIQSPDTTMITESDPLIPVEQNSAGPQKGPNPVVSGSGSVIDTLLTTPATAISHKKNLIVLSLAFLFNFTAYSALQNLQSSLHATAGVASLAVIYGGIIISSLLAPALIRAVGTKWAIALCTLCYTVYTASNYYPRDYTLIPAGLILGLAAAPLWISQGTYLTTTAISYADIKNKVPEEVINQFNGVFFFFFQASQITGNLVASLVLYPDTNMTSFINVSQCGIHECGSGGSDNKSGEGHSGSNIAAGTTTTLISVYLACGLLSMLITCLFLSKLHVSDAGIIESVKSNLVATLRLLMNPYILMLVPLFMYSGMEQAFFFGDFTKAFITCTNGIHYVGFIMMVFGVSDAICSFLLGRLEKYSGRITIFTAGGLAHMIIIFMLMFVWSPDSDAPELWDRFLMAAFWGFGDAVWQTQIASILGVIFPENQEPAFSNYRLFQAVGFCIYFGLSTAAAVCVIHKLITIAVLLFVGLVLYYTVEWKIRRAISY</sequence>
<keyword evidence="4 7" id="KW-1133">Transmembrane helix</keyword>
<dbReference type="Pfam" id="PF05978">
    <property type="entry name" value="UNC-93"/>
    <property type="match status" value="1"/>
</dbReference>
<protein>
    <recommendedName>
        <fullName evidence="10">UNC93-like protein</fullName>
    </recommendedName>
</protein>
<feature type="compositionally biased region" description="Polar residues" evidence="6">
    <location>
        <begin position="1"/>
        <end position="15"/>
    </location>
</feature>
<feature type="transmembrane region" description="Helical" evidence="7">
    <location>
        <begin position="120"/>
        <end position="138"/>
    </location>
</feature>
<organism evidence="8 9">
    <name type="scientific">Patiria miniata</name>
    <name type="common">Bat star</name>
    <name type="synonym">Asterina miniata</name>
    <dbReference type="NCBI Taxonomy" id="46514"/>
    <lineage>
        <taxon>Eukaryota</taxon>
        <taxon>Metazoa</taxon>
        <taxon>Echinodermata</taxon>
        <taxon>Eleutherozoa</taxon>
        <taxon>Asterozoa</taxon>
        <taxon>Asteroidea</taxon>
        <taxon>Valvatacea</taxon>
        <taxon>Valvatida</taxon>
        <taxon>Asterinidae</taxon>
        <taxon>Patiria</taxon>
    </lineage>
</organism>
<proteinExistence type="inferred from homology"/>
<feature type="transmembrane region" description="Helical" evidence="7">
    <location>
        <begin position="338"/>
        <end position="359"/>
    </location>
</feature>
<evidence type="ECO:0000313" key="8">
    <source>
        <dbReference type="EnsemblMetazoa" id="XP_038061555.1"/>
    </source>
</evidence>